<feature type="transmembrane region" description="Helical" evidence="1">
    <location>
        <begin position="55"/>
        <end position="78"/>
    </location>
</feature>
<evidence type="ECO:0000256" key="1">
    <source>
        <dbReference type="SAM" id="Phobius"/>
    </source>
</evidence>
<proteinExistence type="predicted"/>
<organism evidence="2">
    <name type="scientific">Mononegavirales sp</name>
    <dbReference type="NCBI Taxonomy" id="1955139"/>
    <lineage>
        <taxon>Viruses</taxon>
        <taxon>Riboviria</taxon>
        <taxon>Orthornavirae</taxon>
        <taxon>Negarnaviricota</taxon>
        <taxon>Haploviricotina</taxon>
        <taxon>Monjiviricetes</taxon>
        <taxon>Mononegavirales</taxon>
    </lineage>
</organism>
<keyword evidence="1" id="KW-0472">Membrane</keyword>
<keyword evidence="1" id="KW-1133">Transmembrane helix</keyword>
<sequence length="99" mass="11240">MRYFTIAILLLVIVAAHVVAMRSLTYKLNEKVPMIAIINDHAAWFMRITVDPATINYYATIVSLASTSILMGVLAWNWRAYVQDIRRGVVRAEVLMRSA</sequence>
<evidence type="ECO:0000313" key="2">
    <source>
        <dbReference type="EMBL" id="QTW97809.1"/>
    </source>
</evidence>
<keyword evidence="1" id="KW-0812">Transmembrane</keyword>
<name>A0A8B0RJ42_9MONO</name>
<dbReference type="EMBL" id="MW452297">
    <property type="protein sequence ID" value="QTW97809.1"/>
    <property type="molecule type" value="Viral_cRNA"/>
</dbReference>
<reference evidence="2" key="1">
    <citation type="submission" date="2021-01" db="EMBL/GenBank/DDBJ databases">
        <authorList>
            <person name="Kang Y."/>
        </authorList>
    </citation>
    <scope>NUCLEOTIDE SEQUENCE</scope>
    <source>
        <strain evidence="2">YX518</strain>
    </source>
</reference>
<protein>
    <submittedName>
        <fullName evidence="2">Uncharacterized protein</fullName>
    </submittedName>
</protein>
<accession>A0A8B0RJ42</accession>